<keyword evidence="7" id="KW-0131">Cell cycle</keyword>
<evidence type="ECO:0000256" key="5">
    <source>
        <dbReference type="ARBA" id="ARBA00022989"/>
    </source>
</evidence>
<dbReference type="PATRIC" id="fig|1330330.3.peg.767"/>
<evidence type="ECO:0000256" key="3">
    <source>
        <dbReference type="ARBA" id="ARBA00022679"/>
    </source>
</evidence>
<feature type="transmembrane region" description="Helical" evidence="7">
    <location>
        <begin position="192"/>
        <end position="209"/>
    </location>
</feature>
<dbReference type="EMBL" id="CP011232">
    <property type="protein sequence ID" value="AKI97091.1"/>
    <property type="molecule type" value="Genomic_DNA"/>
</dbReference>
<name>A0A0G2ZAH1_9BACT</name>
<feature type="transmembrane region" description="Helical" evidence="7">
    <location>
        <begin position="170"/>
        <end position="186"/>
    </location>
</feature>
<dbReference type="InterPro" id="IPR018480">
    <property type="entry name" value="PNAcMuramoyl-5peptid_Trfase_CS"/>
</dbReference>
<keyword evidence="11" id="KW-1185">Reference proteome</keyword>
<keyword evidence="5 7" id="KW-1133">Transmembrane helix</keyword>
<dbReference type="GO" id="GO:0009252">
    <property type="term" value="P:peptidoglycan biosynthetic process"/>
    <property type="evidence" value="ECO:0007669"/>
    <property type="project" value="UniProtKB-UniRule"/>
</dbReference>
<keyword evidence="7" id="KW-0132">Cell division</keyword>
<dbReference type="RefSeq" id="WP_047754226.1">
    <property type="nucleotide sequence ID" value="NZ_CAJUHA010000013.1"/>
</dbReference>
<feature type="transmembrane region" description="Helical" evidence="7">
    <location>
        <begin position="239"/>
        <end position="261"/>
    </location>
</feature>
<dbReference type="GO" id="GO:0005886">
    <property type="term" value="C:plasma membrane"/>
    <property type="evidence" value="ECO:0007669"/>
    <property type="project" value="UniProtKB-SubCell"/>
</dbReference>
<dbReference type="EC" id="2.7.8.13" evidence="7 8"/>
<dbReference type="GO" id="GO:0046872">
    <property type="term" value="F:metal ion binding"/>
    <property type="evidence" value="ECO:0007669"/>
    <property type="project" value="UniProtKB-KW"/>
</dbReference>
<feature type="transmembrane region" description="Helical" evidence="7">
    <location>
        <begin position="144"/>
        <end position="163"/>
    </location>
</feature>
<dbReference type="GO" id="GO:0008963">
    <property type="term" value="F:phospho-N-acetylmuramoyl-pentapeptide-transferase activity"/>
    <property type="evidence" value="ECO:0007669"/>
    <property type="project" value="UniProtKB-UniRule"/>
</dbReference>
<evidence type="ECO:0000256" key="2">
    <source>
        <dbReference type="ARBA" id="ARBA00005583"/>
    </source>
</evidence>
<accession>A0A0G2ZAH1</accession>
<dbReference type="GO" id="GO:0051992">
    <property type="term" value="F:UDP-N-acetylmuramoyl-L-alanyl-D-glutamyl-meso-2,6-diaminopimelyl-D-alanyl-D-alanine:undecaprenyl-phosphate transferase activity"/>
    <property type="evidence" value="ECO:0007669"/>
    <property type="project" value="RHEA"/>
</dbReference>
<dbReference type="InterPro" id="IPR000715">
    <property type="entry name" value="Glycosyl_transferase_4"/>
</dbReference>
<dbReference type="GO" id="GO:0051301">
    <property type="term" value="P:cell division"/>
    <property type="evidence" value="ECO:0007669"/>
    <property type="project" value="UniProtKB-KW"/>
</dbReference>
<reference evidence="10 11" key="1">
    <citation type="submission" date="2015-04" db="EMBL/GenBank/DDBJ databases">
        <title>Complete Genome Sequence of Kosmotoga pacifica SLHLJ1.</title>
        <authorList>
            <person name="Jiang L.J."/>
            <person name="Shao Z.Z."/>
            <person name="Jebbar M."/>
        </authorList>
    </citation>
    <scope>NUCLEOTIDE SEQUENCE [LARGE SCALE GENOMIC DNA]</scope>
    <source>
        <strain evidence="10 11">SLHLJ1</strain>
    </source>
</reference>
<comment type="subcellular location">
    <subcellularLocation>
        <location evidence="7">Cell membrane</location>
        <topology evidence="7">Multi-pass membrane protein</topology>
    </subcellularLocation>
    <subcellularLocation>
        <location evidence="1">Membrane</location>
        <topology evidence="1">Multi-pass membrane protein</topology>
    </subcellularLocation>
</comment>
<dbReference type="PROSITE" id="PS01348">
    <property type="entry name" value="MRAY_2"/>
    <property type="match status" value="1"/>
</dbReference>
<dbReference type="AlphaFoldDB" id="A0A0G2ZAH1"/>
<dbReference type="Proteomes" id="UP000035159">
    <property type="component" value="Chromosome"/>
</dbReference>
<dbReference type="STRING" id="1330330.IX53_03820"/>
<dbReference type="Pfam" id="PF00953">
    <property type="entry name" value="Glycos_transf_4"/>
    <property type="match status" value="1"/>
</dbReference>
<evidence type="ECO:0000256" key="4">
    <source>
        <dbReference type="ARBA" id="ARBA00022692"/>
    </source>
</evidence>
<comment type="cofactor">
    <cofactor evidence="7 9">
        <name>Mg(2+)</name>
        <dbReference type="ChEBI" id="CHEBI:18420"/>
    </cofactor>
</comment>
<dbReference type="CDD" id="cd06852">
    <property type="entry name" value="GT_MraY"/>
    <property type="match status" value="1"/>
</dbReference>
<dbReference type="PANTHER" id="PTHR22926:SF5">
    <property type="entry name" value="PHOSPHO-N-ACETYLMURAMOYL-PENTAPEPTIDE-TRANSFERASE HOMOLOG"/>
    <property type="match status" value="1"/>
</dbReference>
<feature type="transmembrane region" description="Helical" evidence="7">
    <location>
        <begin position="6"/>
        <end position="25"/>
    </location>
</feature>
<keyword evidence="7" id="KW-1003">Cell membrane</keyword>
<keyword evidence="7" id="KW-0961">Cell wall biogenesis/degradation</keyword>
<dbReference type="UniPathway" id="UPA00219"/>
<dbReference type="InterPro" id="IPR003524">
    <property type="entry name" value="PNAcMuramoyl-5peptid_Trfase"/>
</dbReference>
<protein>
    <recommendedName>
        <fullName evidence="7 8">Phospho-N-acetylmuramoyl-pentapeptide-transferase</fullName>
        <ecNumber evidence="7 8">2.7.8.13</ecNumber>
    </recommendedName>
    <alternativeName>
        <fullName evidence="7">UDP-MurNAc-pentapeptide phosphotransferase</fullName>
    </alternativeName>
</protein>
<dbReference type="PANTHER" id="PTHR22926">
    <property type="entry name" value="PHOSPHO-N-ACETYLMURAMOYL-PENTAPEPTIDE-TRANSFERASE"/>
    <property type="match status" value="1"/>
</dbReference>
<feature type="binding site" evidence="9">
    <location>
        <position position="217"/>
    </location>
    <ligand>
        <name>Mg(2+)</name>
        <dbReference type="ChEBI" id="CHEBI:18420"/>
    </ligand>
</feature>
<feature type="transmembrane region" description="Helical" evidence="7">
    <location>
        <begin position="73"/>
        <end position="93"/>
    </location>
</feature>
<dbReference type="NCBIfam" id="TIGR00445">
    <property type="entry name" value="mraY"/>
    <property type="match status" value="1"/>
</dbReference>
<dbReference type="GO" id="GO:0008360">
    <property type="term" value="P:regulation of cell shape"/>
    <property type="evidence" value="ECO:0007669"/>
    <property type="project" value="UniProtKB-KW"/>
</dbReference>
<feature type="binding site" evidence="9">
    <location>
        <position position="163"/>
    </location>
    <ligand>
        <name>Mg(2+)</name>
        <dbReference type="ChEBI" id="CHEBI:18420"/>
    </ligand>
</feature>
<dbReference type="HAMAP" id="MF_00038">
    <property type="entry name" value="MraY"/>
    <property type="match status" value="1"/>
</dbReference>
<keyword evidence="7 9" id="KW-0479">Metal-binding</keyword>
<evidence type="ECO:0000256" key="8">
    <source>
        <dbReference type="NCBIfam" id="TIGR00445"/>
    </source>
</evidence>
<dbReference type="OrthoDB" id="9805475at2"/>
<evidence type="ECO:0000256" key="9">
    <source>
        <dbReference type="PIRSR" id="PIRSR600715-1"/>
    </source>
</evidence>
<comment type="catalytic activity">
    <reaction evidence="7">
        <text>UDP-N-acetyl-alpha-D-muramoyl-L-alanyl-gamma-D-glutamyl-meso-2,6-diaminopimeloyl-D-alanyl-D-alanine + di-trans,octa-cis-undecaprenyl phosphate = di-trans,octa-cis-undecaprenyl diphospho-N-acetyl-alpha-D-muramoyl-L-alanyl-D-glutamyl-meso-2,6-diaminopimeloyl-D-alanyl-D-alanine + UMP</text>
        <dbReference type="Rhea" id="RHEA:28386"/>
        <dbReference type="ChEBI" id="CHEBI:57865"/>
        <dbReference type="ChEBI" id="CHEBI:60392"/>
        <dbReference type="ChEBI" id="CHEBI:61386"/>
        <dbReference type="ChEBI" id="CHEBI:61387"/>
        <dbReference type="EC" id="2.7.8.13"/>
    </reaction>
</comment>
<keyword evidence="7" id="KW-0573">Peptidoglycan synthesis</keyword>
<keyword evidence="4 7" id="KW-0812">Transmembrane</keyword>
<evidence type="ECO:0000256" key="1">
    <source>
        <dbReference type="ARBA" id="ARBA00004141"/>
    </source>
</evidence>
<keyword evidence="7" id="KW-0133">Cell shape</keyword>
<comment type="pathway">
    <text evidence="7">Cell wall biogenesis; peptidoglycan biosynthesis.</text>
</comment>
<feature type="transmembrane region" description="Helical" evidence="7">
    <location>
        <begin position="46"/>
        <end position="67"/>
    </location>
</feature>
<feature type="transmembrane region" description="Helical" evidence="7">
    <location>
        <begin position="288"/>
        <end position="307"/>
    </location>
</feature>
<evidence type="ECO:0000256" key="7">
    <source>
        <dbReference type="HAMAP-Rule" id="MF_00038"/>
    </source>
</evidence>
<comment type="function">
    <text evidence="7">Catalyzes the initial step of the lipid cycle reactions in the biosynthesis of the cell wall peptidoglycan: transfers peptidoglycan precursor phospho-MurNAc-pentapeptide from UDP-MurNAc-pentapeptide onto the lipid carrier undecaprenyl phosphate, yielding undecaprenyl-pyrophosphoryl-MurNAc-pentapeptide, known as lipid I.</text>
</comment>
<comment type="similarity">
    <text evidence="2 7">Belongs to the glycosyltransferase 4 family. MraY subfamily.</text>
</comment>
<dbReference type="GO" id="GO:0071555">
    <property type="term" value="P:cell wall organization"/>
    <property type="evidence" value="ECO:0007669"/>
    <property type="project" value="UniProtKB-KW"/>
</dbReference>
<sequence>MDNFILFFLSFFGVLLLLYPFERLQKRIRIGQFIREEGPDLHNHKTGTPTSAGIIFISIALILQVFFNKGQDVLIIALSGAFFGLTGAIDDLAKLLKRNAAGVSAAFRLILEFSFAFLIVYLIQRINPHTYLLLPFSGKNIEMGWLYFPFSAFVIVGTANAVNLTDGVDGLAGSVFIASVLPLIILNYQSSFYFTLVGALLGFLWHNWYPAKVFMGDTGSLSLGGILATTMALTGREVYLILFAFVFLLETLSVIIQVASFKLRKKRVFKMAPVHHHFELSGWHESKIASRFSVVALLSSVLGIIAWRGK</sequence>
<gene>
    <name evidence="7" type="primary">mraY</name>
    <name evidence="10" type="ORF">IX53_03820</name>
</gene>
<proteinExistence type="inferred from homology"/>
<evidence type="ECO:0000313" key="10">
    <source>
        <dbReference type="EMBL" id="AKI97091.1"/>
    </source>
</evidence>
<evidence type="ECO:0000256" key="6">
    <source>
        <dbReference type="ARBA" id="ARBA00023136"/>
    </source>
</evidence>
<feature type="transmembrane region" description="Helical" evidence="7">
    <location>
        <begin position="105"/>
        <end position="124"/>
    </location>
</feature>
<organism evidence="10 11">
    <name type="scientific">Kosmotoga pacifica</name>
    <dbReference type="NCBI Taxonomy" id="1330330"/>
    <lineage>
        <taxon>Bacteria</taxon>
        <taxon>Thermotogati</taxon>
        <taxon>Thermotogota</taxon>
        <taxon>Thermotogae</taxon>
        <taxon>Kosmotogales</taxon>
        <taxon>Kosmotogaceae</taxon>
        <taxon>Kosmotoga</taxon>
    </lineage>
</organism>
<evidence type="ECO:0000313" key="11">
    <source>
        <dbReference type="Proteomes" id="UP000035159"/>
    </source>
</evidence>
<keyword evidence="7 9" id="KW-0460">Magnesium</keyword>
<dbReference type="KEGG" id="kpf:IX53_03820"/>
<keyword evidence="6 7" id="KW-0472">Membrane</keyword>
<keyword evidence="3 7" id="KW-0808">Transferase</keyword>